<dbReference type="InterPro" id="IPR041382">
    <property type="entry name" value="SH3_16"/>
</dbReference>
<evidence type="ECO:0000259" key="7">
    <source>
        <dbReference type="PROSITE" id="PS51935"/>
    </source>
</evidence>
<protein>
    <submittedName>
        <fullName evidence="8">Cell wall-associated hydrolases (Invasion-associated proteins)</fullName>
    </submittedName>
</protein>
<accession>A0A1T4YKY0</accession>
<dbReference type="PROSITE" id="PS51272">
    <property type="entry name" value="SLH"/>
    <property type="match status" value="3"/>
</dbReference>
<evidence type="ECO:0000256" key="1">
    <source>
        <dbReference type="ARBA" id="ARBA00007074"/>
    </source>
</evidence>
<feature type="domain" description="NlpC/P60" evidence="7">
    <location>
        <begin position="388"/>
        <end position="512"/>
    </location>
</feature>
<dbReference type="InterPro" id="IPR000064">
    <property type="entry name" value="NLP_P60_dom"/>
</dbReference>
<dbReference type="SUPFAM" id="SSF54001">
    <property type="entry name" value="Cysteine proteinases"/>
    <property type="match status" value="1"/>
</dbReference>
<dbReference type="PANTHER" id="PTHR47053">
    <property type="entry name" value="MUREIN DD-ENDOPEPTIDASE MEPH-RELATED"/>
    <property type="match status" value="1"/>
</dbReference>
<keyword evidence="5" id="KW-0732">Signal</keyword>
<evidence type="ECO:0000256" key="3">
    <source>
        <dbReference type="ARBA" id="ARBA00022801"/>
    </source>
</evidence>
<evidence type="ECO:0000313" key="8">
    <source>
        <dbReference type="EMBL" id="SKB02416.1"/>
    </source>
</evidence>
<name>A0A1T4YKY0_9BACL</name>
<dbReference type="AlphaFoldDB" id="A0A1T4YKY0"/>
<dbReference type="GO" id="GO:0008234">
    <property type="term" value="F:cysteine-type peptidase activity"/>
    <property type="evidence" value="ECO:0007669"/>
    <property type="project" value="UniProtKB-KW"/>
</dbReference>
<comment type="similarity">
    <text evidence="1">Belongs to the peptidase C40 family.</text>
</comment>
<dbReference type="GO" id="GO:0006508">
    <property type="term" value="P:proteolysis"/>
    <property type="evidence" value="ECO:0007669"/>
    <property type="project" value="UniProtKB-KW"/>
</dbReference>
<feature type="chain" id="PRO_5010529131" evidence="5">
    <location>
        <begin position="25"/>
        <end position="513"/>
    </location>
</feature>
<dbReference type="Pfam" id="PF00395">
    <property type="entry name" value="SLH"/>
    <property type="match status" value="3"/>
</dbReference>
<feature type="signal peptide" evidence="5">
    <location>
        <begin position="1"/>
        <end position="24"/>
    </location>
</feature>
<sequence length="513" mass="56756">MKKLYSLLLAVLIAAYVLPLSSLAAIFPDVKDEHSASVEIKYLVEQGIIIEKPNQKYRVNEPITRLEASAMIQRALKLSMENRPAVELSDVKSSHPHYQLIATMVDEGIFMGNANQEFLPNGNLKRGQMAAVFVRAFDLKGTSGYRFRDVPASYWALPAIQTLSAQSVTTGFLDNTFKPNDSLTRGHFAVFLARILEPSFKNTPACYIGDNKAQQVVTVPVSTLWKQPGTKRPVDSYANGKTPDISKWVSSMTLPQKQWLVGKLETQVLYGQTVKVLQTKGDWAQVAVVDQSSPKHAAGYPGWLPKNHLATVYPNYSTCKTAMLKTKTAILTHDENGKKPFRTISFNTTLPVVGETGDRIAVQTPTDGVKYINKNTVKLVNAKESLPNPTAQQIVETAKIFDGLSYLWAGTSGFGLDCSGFTYSVYRQHGINLPRDASVQAVNGMKVLKKDLQPGDLLFFAYNKGKGTVHHVGMYIGNGQMIHAPNPKRTVEIVPLTLEPYKSEYAGARRYLR</sequence>
<dbReference type="InterPro" id="IPR051202">
    <property type="entry name" value="Peptidase_C40"/>
</dbReference>
<dbReference type="Pfam" id="PF00877">
    <property type="entry name" value="NLPC_P60"/>
    <property type="match status" value="1"/>
</dbReference>
<evidence type="ECO:0000256" key="2">
    <source>
        <dbReference type="ARBA" id="ARBA00022670"/>
    </source>
</evidence>
<feature type="domain" description="SLH" evidence="6">
    <location>
        <begin position="143"/>
        <end position="206"/>
    </location>
</feature>
<dbReference type="Gene3D" id="2.30.30.40">
    <property type="entry name" value="SH3 Domains"/>
    <property type="match status" value="2"/>
</dbReference>
<dbReference type="Pfam" id="PF23795">
    <property type="entry name" value="SH3_YKFC_2nd"/>
    <property type="match status" value="1"/>
</dbReference>
<dbReference type="Gene3D" id="3.90.1720.10">
    <property type="entry name" value="endopeptidase domain like (from Nostoc punctiforme)"/>
    <property type="match status" value="1"/>
</dbReference>
<dbReference type="Pfam" id="PF18348">
    <property type="entry name" value="SH3_16"/>
    <property type="match status" value="1"/>
</dbReference>
<dbReference type="RefSeq" id="WP_078818159.1">
    <property type="nucleotide sequence ID" value="NZ_FUYJ01000006.1"/>
</dbReference>
<gene>
    <name evidence="8" type="ORF">SAMN04244570_2947</name>
</gene>
<keyword evidence="9" id="KW-1185">Reference proteome</keyword>
<keyword evidence="3 8" id="KW-0378">Hydrolase</keyword>
<dbReference type="InterPro" id="IPR057812">
    <property type="entry name" value="SH3_YKFC_2nd"/>
</dbReference>
<keyword evidence="4" id="KW-0788">Thiol protease</keyword>
<dbReference type="PROSITE" id="PS51935">
    <property type="entry name" value="NLPC_P60"/>
    <property type="match status" value="1"/>
</dbReference>
<evidence type="ECO:0000256" key="5">
    <source>
        <dbReference type="SAM" id="SignalP"/>
    </source>
</evidence>
<evidence type="ECO:0000256" key="4">
    <source>
        <dbReference type="ARBA" id="ARBA00022807"/>
    </source>
</evidence>
<dbReference type="InterPro" id="IPR038765">
    <property type="entry name" value="Papain-like_cys_pep_sf"/>
</dbReference>
<reference evidence="9" key="1">
    <citation type="submission" date="2017-02" db="EMBL/GenBank/DDBJ databases">
        <authorList>
            <person name="Varghese N."/>
            <person name="Submissions S."/>
        </authorList>
    </citation>
    <scope>NUCLEOTIDE SEQUENCE [LARGE SCALE GENOMIC DNA]</scope>
    <source>
        <strain evidence="9">DSM 23966</strain>
    </source>
</reference>
<feature type="domain" description="SLH" evidence="6">
    <location>
        <begin position="23"/>
        <end position="86"/>
    </location>
</feature>
<dbReference type="PANTHER" id="PTHR47053:SF3">
    <property type="entry name" value="GAMMA-D-GLUTAMYL-L-LYSINE DIPEPTIDYL-PEPTIDASE"/>
    <property type="match status" value="1"/>
</dbReference>
<keyword evidence="2" id="KW-0645">Protease</keyword>
<dbReference type="InterPro" id="IPR001119">
    <property type="entry name" value="SLH_dom"/>
</dbReference>
<dbReference type="Proteomes" id="UP000190042">
    <property type="component" value="Unassembled WGS sequence"/>
</dbReference>
<organism evidence="8 9">
    <name type="scientific">Sporosarcina newyorkensis</name>
    <dbReference type="NCBI Taxonomy" id="759851"/>
    <lineage>
        <taxon>Bacteria</taxon>
        <taxon>Bacillati</taxon>
        <taxon>Bacillota</taxon>
        <taxon>Bacilli</taxon>
        <taxon>Bacillales</taxon>
        <taxon>Caryophanaceae</taxon>
        <taxon>Sporosarcina</taxon>
    </lineage>
</organism>
<proteinExistence type="inferred from homology"/>
<feature type="domain" description="SLH" evidence="6">
    <location>
        <begin position="87"/>
        <end position="142"/>
    </location>
</feature>
<evidence type="ECO:0000313" key="9">
    <source>
        <dbReference type="Proteomes" id="UP000190042"/>
    </source>
</evidence>
<dbReference type="EMBL" id="FUYJ01000006">
    <property type="protein sequence ID" value="SKB02416.1"/>
    <property type="molecule type" value="Genomic_DNA"/>
</dbReference>
<evidence type="ECO:0000259" key="6">
    <source>
        <dbReference type="PROSITE" id="PS51272"/>
    </source>
</evidence>